<dbReference type="PANTHER" id="PTHR43861:SF3">
    <property type="entry name" value="PUTATIVE (AFU_ORTHOLOGUE AFUA_2G14390)-RELATED"/>
    <property type="match status" value="1"/>
</dbReference>
<evidence type="ECO:0000256" key="1">
    <source>
        <dbReference type="ARBA" id="ARBA00022679"/>
    </source>
</evidence>
<dbReference type="Pfam" id="PF13489">
    <property type="entry name" value="Methyltransf_23"/>
    <property type="match status" value="1"/>
</dbReference>
<dbReference type="SUPFAM" id="SSF53335">
    <property type="entry name" value="S-adenosyl-L-methionine-dependent methyltransferases"/>
    <property type="match status" value="1"/>
</dbReference>
<keyword evidence="1" id="KW-0808">Transferase</keyword>
<dbReference type="AlphaFoldDB" id="A0A1F5LQW2"/>
<dbReference type="Proteomes" id="UP000177622">
    <property type="component" value="Unassembled WGS sequence"/>
</dbReference>
<dbReference type="PANTHER" id="PTHR43861">
    <property type="entry name" value="TRANS-ACONITATE 2-METHYLTRANSFERASE-RELATED"/>
    <property type="match status" value="1"/>
</dbReference>
<dbReference type="GeneID" id="34574231"/>
<dbReference type="InterPro" id="IPR029063">
    <property type="entry name" value="SAM-dependent_MTases_sf"/>
</dbReference>
<proteinExistence type="predicted"/>
<evidence type="ECO:0000313" key="3">
    <source>
        <dbReference type="Proteomes" id="UP000177622"/>
    </source>
</evidence>
<dbReference type="RefSeq" id="XP_022490954.1">
    <property type="nucleotide sequence ID" value="XM_022629497.1"/>
</dbReference>
<dbReference type="Gene3D" id="3.40.50.150">
    <property type="entry name" value="Vaccinia Virus protein VP39"/>
    <property type="match status" value="1"/>
</dbReference>
<protein>
    <recommendedName>
        <fullName evidence="4">Methyltransferase domain-containing protein</fullName>
    </recommendedName>
</protein>
<accession>A0A1F5LQW2</accession>
<evidence type="ECO:0000313" key="2">
    <source>
        <dbReference type="EMBL" id="OGE55525.1"/>
    </source>
</evidence>
<evidence type="ECO:0008006" key="4">
    <source>
        <dbReference type="Google" id="ProtNLM"/>
    </source>
</evidence>
<organism evidence="2 3">
    <name type="scientific">Penicillium arizonense</name>
    <dbReference type="NCBI Taxonomy" id="1835702"/>
    <lineage>
        <taxon>Eukaryota</taxon>
        <taxon>Fungi</taxon>
        <taxon>Dikarya</taxon>
        <taxon>Ascomycota</taxon>
        <taxon>Pezizomycotina</taxon>
        <taxon>Eurotiomycetes</taxon>
        <taxon>Eurotiomycetidae</taxon>
        <taxon>Eurotiales</taxon>
        <taxon>Aspergillaceae</taxon>
        <taxon>Penicillium</taxon>
    </lineage>
</organism>
<dbReference type="OrthoDB" id="66144at2759"/>
<reference evidence="2 3" key="1">
    <citation type="journal article" date="2016" name="Sci. Rep.">
        <title>Penicillium arizonense, a new, genome sequenced fungal species, reveals a high chemical diversity in secreted metabolites.</title>
        <authorList>
            <person name="Grijseels S."/>
            <person name="Nielsen J.C."/>
            <person name="Randelovic M."/>
            <person name="Nielsen J."/>
            <person name="Nielsen K.F."/>
            <person name="Workman M."/>
            <person name="Frisvad J.C."/>
        </authorList>
    </citation>
    <scope>NUCLEOTIDE SEQUENCE [LARGE SCALE GENOMIC DNA]</scope>
    <source>
        <strain evidence="2 3">CBS 141311</strain>
    </source>
</reference>
<comment type="caution">
    <text evidence="2">The sequence shown here is derived from an EMBL/GenBank/DDBJ whole genome shotgun (WGS) entry which is preliminary data.</text>
</comment>
<dbReference type="CDD" id="cd02440">
    <property type="entry name" value="AdoMet_MTases"/>
    <property type="match status" value="1"/>
</dbReference>
<sequence>MTDTFQEDVMHKYFDNLAPIYQERFAEGLRTLAEQLLLHRMWLSDKWIDTEAGKAENKEGKGITMLDYACGTGAVSLALAPFLTHITGMDTSPSMIVEYEKNAQAAHLNEKIVGRTGDLLAPVVEESLADLPKFDIVAVSMALHHFENPGLGVQRLASWIKTGGVFLVIDLVVQDHGPHGFGGAKGTISTHGFSRTDMQRIFEEAGLRGFDYKVVPKPLKFVHDGKAIEKTVFIARAQQV</sequence>
<dbReference type="EMBL" id="LXJU01000004">
    <property type="protein sequence ID" value="OGE55525.1"/>
    <property type="molecule type" value="Genomic_DNA"/>
</dbReference>
<gene>
    <name evidence="2" type="ORF">PENARI_c004G12181</name>
</gene>
<dbReference type="STRING" id="1835702.A0A1F5LQW2"/>
<keyword evidence="3" id="KW-1185">Reference proteome</keyword>
<name>A0A1F5LQW2_PENAI</name>
<dbReference type="GO" id="GO:0016740">
    <property type="term" value="F:transferase activity"/>
    <property type="evidence" value="ECO:0007669"/>
    <property type="project" value="UniProtKB-KW"/>
</dbReference>